<reference evidence="2 4" key="1">
    <citation type="submission" date="2023-07" db="EMBL/GenBank/DDBJ databases">
        <title>Sorghum-associated microbial communities from plants grown in Nebraska, USA.</title>
        <authorList>
            <person name="Schachtman D."/>
        </authorList>
    </citation>
    <scope>NUCLEOTIDE SEQUENCE</scope>
    <source>
        <strain evidence="3 4">DS1039</strain>
        <strain evidence="2">DS1061</strain>
    </source>
</reference>
<sequence>MKSSSASAATAAGDGSGIHAHVDASTFKLAEVWGDTVDLRHLAWSVALGVAISVAAFEAGKAVLSSAVSDAAIVRAYAMLIGLGGCLAAGALSAFFFKPKRVVTDHTVGESDRQHVLKQLAEEGGGIGSIADLPPNAAAELKELGLYDLFAAYELSEQAAQAKGER</sequence>
<evidence type="ECO:0000256" key="1">
    <source>
        <dbReference type="SAM" id="Phobius"/>
    </source>
</evidence>
<keyword evidence="1" id="KW-1133">Transmembrane helix</keyword>
<accession>A0AB73IKI3</accession>
<keyword evidence="4" id="KW-1185">Reference proteome</keyword>
<evidence type="ECO:0000313" key="3">
    <source>
        <dbReference type="EMBL" id="MDR6378814.1"/>
    </source>
</evidence>
<dbReference type="RefSeq" id="WP_020070063.1">
    <property type="nucleotide sequence ID" value="NZ_JAURTK010000010.1"/>
</dbReference>
<keyword evidence="1" id="KW-0812">Transmembrane</keyword>
<dbReference type="Proteomes" id="UP001229486">
    <property type="component" value="Unassembled WGS sequence"/>
</dbReference>
<dbReference type="EMBL" id="JAURTK010000010">
    <property type="protein sequence ID" value="MDP9650530.1"/>
    <property type="molecule type" value="Genomic_DNA"/>
</dbReference>
<dbReference type="GeneID" id="97018986"/>
<organism evidence="2 5">
    <name type="scientific">Paraburkholderia caledonica</name>
    <dbReference type="NCBI Taxonomy" id="134536"/>
    <lineage>
        <taxon>Bacteria</taxon>
        <taxon>Pseudomonadati</taxon>
        <taxon>Pseudomonadota</taxon>
        <taxon>Betaproteobacteria</taxon>
        <taxon>Burkholderiales</taxon>
        <taxon>Burkholderiaceae</taxon>
        <taxon>Paraburkholderia</taxon>
    </lineage>
</organism>
<feature type="transmembrane region" description="Helical" evidence="1">
    <location>
        <begin position="44"/>
        <end position="64"/>
    </location>
</feature>
<dbReference type="EMBL" id="JAVDQN010000006">
    <property type="protein sequence ID" value="MDR6378814.1"/>
    <property type="molecule type" value="Genomic_DNA"/>
</dbReference>
<feature type="transmembrane region" description="Helical" evidence="1">
    <location>
        <begin position="76"/>
        <end position="97"/>
    </location>
</feature>
<dbReference type="Proteomes" id="UP001185254">
    <property type="component" value="Unassembled WGS sequence"/>
</dbReference>
<gene>
    <name evidence="3" type="ORF">J2776_005536</name>
    <name evidence="2" type="ORF">J2793_006003</name>
</gene>
<protein>
    <submittedName>
        <fullName evidence="2">Uncharacterized protein</fullName>
    </submittedName>
</protein>
<proteinExistence type="predicted"/>
<keyword evidence="1" id="KW-0472">Membrane</keyword>
<evidence type="ECO:0000313" key="5">
    <source>
        <dbReference type="Proteomes" id="UP001229486"/>
    </source>
</evidence>
<dbReference type="AlphaFoldDB" id="A0AB73IKI3"/>
<comment type="caution">
    <text evidence="2">The sequence shown here is derived from an EMBL/GenBank/DDBJ whole genome shotgun (WGS) entry which is preliminary data.</text>
</comment>
<evidence type="ECO:0000313" key="4">
    <source>
        <dbReference type="Proteomes" id="UP001185254"/>
    </source>
</evidence>
<name>A0AB73IKI3_9BURK</name>
<evidence type="ECO:0000313" key="2">
    <source>
        <dbReference type="EMBL" id="MDP9650530.1"/>
    </source>
</evidence>